<evidence type="ECO:0000313" key="3">
    <source>
        <dbReference type="EMBL" id="HJG87251.1"/>
    </source>
</evidence>
<name>A0A921MNP8_9FIRM</name>
<feature type="region of interest" description="Disordered" evidence="1">
    <location>
        <begin position="32"/>
        <end position="61"/>
    </location>
</feature>
<proteinExistence type="predicted"/>
<evidence type="ECO:0000256" key="2">
    <source>
        <dbReference type="SAM" id="Phobius"/>
    </source>
</evidence>
<accession>A0A921MNP8</accession>
<evidence type="ECO:0000313" key="4">
    <source>
        <dbReference type="Proteomes" id="UP000760668"/>
    </source>
</evidence>
<reference evidence="3" key="1">
    <citation type="journal article" date="2021" name="PeerJ">
        <title>Extensive microbial diversity within the chicken gut microbiome revealed by metagenomics and culture.</title>
        <authorList>
            <person name="Gilroy R."/>
            <person name="Ravi A."/>
            <person name="Getino M."/>
            <person name="Pursley I."/>
            <person name="Horton D.L."/>
            <person name="Alikhan N.F."/>
            <person name="Baker D."/>
            <person name="Gharbi K."/>
            <person name="Hall N."/>
            <person name="Watson M."/>
            <person name="Adriaenssens E.M."/>
            <person name="Foster-Nyarko E."/>
            <person name="Jarju S."/>
            <person name="Secka A."/>
            <person name="Antonio M."/>
            <person name="Oren A."/>
            <person name="Chaudhuri R.R."/>
            <person name="La Ragione R."/>
            <person name="Hildebrand F."/>
            <person name="Pallen M.J."/>
        </authorList>
    </citation>
    <scope>NUCLEOTIDE SEQUENCE</scope>
    <source>
        <strain evidence="3">CHK179-5677</strain>
    </source>
</reference>
<dbReference type="EMBL" id="DYUC01000096">
    <property type="protein sequence ID" value="HJG87251.1"/>
    <property type="molecule type" value="Genomic_DNA"/>
</dbReference>
<dbReference type="RefSeq" id="WP_294536632.1">
    <property type="nucleotide sequence ID" value="NZ_DYUC01000096.1"/>
</dbReference>
<reference evidence="3" key="2">
    <citation type="submission" date="2021-09" db="EMBL/GenBank/DDBJ databases">
        <authorList>
            <person name="Gilroy R."/>
        </authorList>
    </citation>
    <scope>NUCLEOTIDE SEQUENCE</scope>
    <source>
        <strain evidence="3">CHK179-5677</strain>
    </source>
</reference>
<dbReference type="AlphaFoldDB" id="A0A921MNP8"/>
<gene>
    <name evidence="3" type="ORF">K8V01_09565</name>
</gene>
<evidence type="ECO:0000256" key="1">
    <source>
        <dbReference type="SAM" id="MobiDB-lite"/>
    </source>
</evidence>
<protein>
    <submittedName>
        <fullName evidence="3">Uncharacterized protein</fullName>
    </submittedName>
</protein>
<feature type="transmembrane region" description="Helical" evidence="2">
    <location>
        <begin position="69"/>
        <end position="91"/>
    </location>
</feature>
<sequence>MKRIKCDNCGKRYDAGAHDFCPRCGRRAPRTETGGNTGHFQFTEPPVREPDQPPVEPPGAAASRRGGVLVLRLLIVLGLAVCAGLIVWGVARSMPAAPQAIALVEEAESPFAVGALTVEVEDVSWVDLDRNSRLWWSGFDLLAVDVTVTGGDEVDWDYPTGEIYLSLEGGHYLPVLEDSTAIEMLSDMGVEAMTAYDLTWWEPAEGSLLFYVPKGFERAELCLEERTGRDEKERVEAIHTYSLTLPAREEETP</sequence>
<keyword evidence="2" id="KW-0472">Membrane</keyword>
<keyword evidence="2" id="KW-0812">Transmembrane</keyword>
<comment type="caution">
    <text evidence="3">The sequence shown here is derived from an EMBL/GenBank/DDBJ whole genome shotgun (WGS) entry which is preliminary data.</text>
</comment>
<dbReference type="Proteomes" id="UP000760668">
    <property type="component" value="Unassembled WGS sequence"/>
</dbReference>
<organism evidence="3 4">
    <name type="scientific">Pseudoflavonifractor capillosus</name>
    <dbReference type="NCBI Taxonomy" id="106588"/>
    <lineage>
        <taxon>Bacteria</taxon>
        <taxon>Bacillati</taxon>
        <taxon>Bacillota</taxon>
        <taxon>Clostridia</taxon>
        <taxon>Eubacteriales</taxon>
        <taxon>Oscillospiraceae</taxon>
        <taxon>Pseudoflavonifractor</taxon>
    </lineage>
</organism>
<keyword evidence="2" id="KW-1133">Transmembrane helix</keyword>